<dbReference type="Proteomes" id="UP000285610">
    <property type="component" value="Unassembled WGS sequence"/>
</dbReference>
<reference evidence="2 3" key="1">
    <citation type="submission" date="2018-08" db="EMBL/GenBank/DDBJ databases">
        <title>A genome reference for cultivated species of the human gut microbiota.</title>
        <authorList>
            <person name="Zou Y."/>
            <person name="Xue W."/>
            <person name="Luo G."/>
        </authorList>
    </citation>
    <scope>NUCLEOTIDE SEQUENCE [LARGE SCALE GENOMIC DNA]</scope>
    <source>
        <strain evidence="2 3">AF33-12</strain>
    </source>
</reference>
<protein>
    <submittedName>
        <fullName evidence="2">Uncharacterized protein</fullName>
    </submittedName>
</protein>
<evidence type="ECO:0000256" key="1">
    <source>
        <dbReference type="SAM" id="Phobius"/>
    </source>
</evidence>
<keyword evidence="1" id="KW-0472">Membrane</keyword>
<evidence type="ECO:0000313" key="2">
    <source>
        <dbReference type="EMBL" id="RHM81422.1"/>
    </source>
</evidence>
<dbReference type="RefSeq" id="WP_118444100.1">
    <property type="nucleotide sequence ID" value="NZ_JBCPGC010000002.1"/>
</dbReference>
<accession>A0A415SDG7</accession>
<name>A0A415SDG7_MEDGN</name>
<keyword evidence="1" id="KW-0812">Transmembrane</keyword>
<dbReference type="AlphaFoldDB" id="A0A415SDG7"/>
<feature type="transmembrane region" description="Helical" evidence="1">
    <location>
        <begin position="12"/>
        <end position="33"/>
    </location>
</feature>
<evidence type="ECO:0000313" key="3">
    <source>
        <dbReference type="Proteomes" id="UP000285610"/>
    </source>
</evidence>
<gene>
    <name evidence="2" type="ORF">DWZ50_01095</name>
</gene>
<feature type="transmembrane region" description="Helical" evidence="1">
    <location>
        <begin position="39"/>
        <end position="60"/>
    </location>
</feature>
<proteinExistence type="predicted"/>
<comment type="caution">
    <text evidence="2">The sequence shown here is derived from an EMBL/GenBank/DDBJ whole genome shotgun (WGS) entry which is preliminary data.</text>
</comment>
<dbReference type="EMBL" id="QRQE01000002">
    <property type="protein sequence ID" value="RHM81422.1"/>
    <property type="molecule type" value="Genomic_DNA"/>
</dbReference>
<organism evidence="2 3">
    <name type="scientific">Mediterraneibacter gnavus</name>
    <name type="common">Ruminococcus gnavus</name>
    <dbReference type="NCBI Taxonomy" id="33038"/>
    <lineage>
        <taxon>Bacteria</taxon>
        <taxon>Bacillati</taxon>
        <taxon>Bacillota</taxon>
        <taxon>Clostridia</taxon>
        <taxon>Lachnospirales</taxon>
        <taxon>Lachnospiraceae</taxon>
        <taxon>Mediterraneibacter</taxon>
    </lineage>
</organism>
<sequence>MKDKNKRDSMVIDWLLVILYFVIVLILTVSIYVRSDFMIEFGIPGALVIIVSAVFINYIIKIIHTNPQDQEEKDRD</sequence>
<keyword evidence="1" id="KW-1133">Transmembrane helix</keyword>